<evidence type="ECO:0000256" key="2">
    <source>
        <dbReference type="ARBA" id="ARBA00022448"/>
    </source>
</evidence>
<evidence type="ECO:0000313" key="9">
    <source>
        <dbReference type="Proteomes" id="UP001515100"/>
    </source>
</evidence>
<dbReference type="NCBIfam" id="TIGR00975">
    <property type="entry name" value="3a0107s03"/>
    <property type="match status" value="1"/>
</dbReference>
<comment type="caution">
    <text evidence="8">The sequence shown here is derived from an EMBL/GenBank/DDBJ whole genome shotgun (WGS) entry which is preliminary data.</text>
</comment>
<dbReference type="PANTHER" id="PTHR42996">
    <property type="entry name" value="PHOSPHATE-BINDING PROTEIN PSTS"/>
    <property type="match status" value="1"/>
</dbReference>
<dbReference type="CDD" id="cd13565">
    <property type="entry name" value="PBP2_PstS"/>
    <property type="match status" value="1"/>
</dbReference>
<evidence type="ECO:0000256" key="5">
    <source>
        <dbReference type="PIRSR" id="PIRSR002756-1"/>
    </source>
</evidence>
<dbReference type="InterPro" id="IPR050962">
    <property type="entry name" value="Phosphate-bind_PstS"/>
</dbReference>
<dbReference type="AlphaFoldDB" id="A0A641ARY8"/>
<dbReference type="SUPFAM" id="SSF53850">
    <property type="entry name" value="Periplasmic binding protein-like II"/>
    <property type="match status" value="1"/>
</dbReference>
<name>A0A641ARY8_9ACTN</name>
<dbReference type="PIRSF" id="PIRSF002756">
    <property type="entry name" value="PstS"/>
    <property type="match status" value="1"/>
</dbReference>
<feature type="domain" description="PBP" evidence="7">
    <location>
        <begin position="28"/>
        <end position="323"/>
    </location>
</feature>
<evidence type="ECO:0000256" key="6">
    <source>
        <dbReference type="SAM" id="MobiDB-lite"/>
    </source>
</evidence>
<dbReference type="InterPro" id="IPR024370">
    <property type="entry name" value="PBP_domain"/>
</dbReference>
<evidence type="ECO:0000256" key="4">
    <source>
        <dbReference type="PIRNR" id="PIRNR002756"/>
    </source>
</evidence>
<feature type="compositionally biased region" description="Low complexity" evidence="6">
    <location>
        <begin position="20"/>
        <end position="30"/>
    </location>
</feature>
<dbReference type="InterPro" id="IPR005673">
    <property type="entry name" value="ABC_phos-bd_PstS"/>
</dbReference>
<gene>
    <name evidence="8" type="primary">pstS</name>
    <name evidence="8" type="ORF">ESP62_001155</name>
</gene>
<keyword evidence="9" id="KW-1185">Reference proteome</keyword>
<feature type="binding site" evidence="5">
    <location>
        <position position="89"/>
    </location>
    <ligand>
        <name>phosphate</name>
        <dbReference type="ChEBI" id="CHEBI:43474"/>
    </ligand>
</feature>
<keyword evidence="3 4" id="KW-0592">Phosphate transport</keyword>
<dbReference type="Gene3D" id="3.40.190.10">
    <property type="entry name" value="Periplasmic binding protein-like II"/>
    <property type="match status" value="2"/>
</dbReference>
<evidence type="ECO:0000313" key="8">
    <source>
        <dbReference type="EMBL" id="KAA1380874.1"/>
    </source>
</evidence>
<dbReference type="GO" id="GO:0043190">
    <property type="term" value="C:ATP-binding cassette (ABC) transporter complex"/>
    <property type="evidence" value="ECO:0007669"/>
    <property type="project" value="InterPro"/>
</dbReference>
<dbReference type="GO" id="GO:0042301">
    <property type="term" value="F:phosphate ion binding"/>
    <property type="evidence" value="ECO:0007669"/>
    <property type="project" value="InterPro"/>
</dbReference>
<organism evidence="8 9">
    <name type="scientific">Aeromicrobium fastidiosum</name>
    <dbReference type="NCBI Taxonomy" id="52699"/>
    <lineage>
        <taxon>Bacteria</taxon>
        <taxon>Bacillati</taxon>
        <taxon>Actinomycetota</taxon>
        <taxon>Actinomycetes</taxon>
        <taxon>Propionibacteriales</taxon>
        <taxon>Nocardioidaceae</taxon>
        <taxon>Aeromicrobium</taxon>
    </lineage>
</organism>
<evidence type="ECO:0000256" key="3">
    <source>
        <dbReference type="ARBA" id="ARBA00022592"/>
    </source>
</evidence>
<dbReference type="GO" id="GO:0035435">
    <property type="term" value="P:phosphate ion transmembrane transport"/>
    <property type="evidence" value="ECO:0007669"/>
    <property type="project" value="InterPro"/>
</dbReference>
<reference evidence="8" key="1">
    <citation type="submission" date="2019-09" db="EMBL/GenBank/DDBJ databases">
        <authorList>
            <person name="Li J."/>
        </authorList>
    </citation>
    <scope>NUCLEOTIDE SEQUENCE [LARGE SCALE GENOMIC DNA]</scope>
    <source>
        <strain evidence="8">NRBC 14897</strain>
    </source>
</reference>
<accession>A0A641ARY8</accession>
<protein>
    <recommendedName>
        <fullName evidence="4">Phosphate-binding protein</fullName>
    </recommendedName>
</protein>
<evidence type="ECO:0000256" key="1">
    <source>
        <dbReference type="ARBA" id="ARBA00008725"/>
    </source>
</evidence>
<comment type="similarity">
    <text evidence="1 4">Belongs to the PstS family.</text>
</comment>
<feature type="binding site" evidence="5">
    <location>
        <position position="71"/>
    </location>
    <ligand>
        <name>phosphate</name>
        <dbReference type="ChEBI" id="CHEBI:43474"/>
    </ligand>
</feature>
<evidence type="ECO:0000259" key="7">
    <source>
        <dbReference type="Pfam" id="PF12849"/>
    </source>
</evidence>
<feature type="region of interest" description="Disordered" evidence="6">
    <location>
        <begin position="11"/>
        <end position="38"/>
    </location>
</feature>
<keyword evidence="2 4" id="KW-0813">Transport</keyword>
<dbReference type="OrthoDB" id="9801510at2"/>
<proteinExistence type="inferred from homology"/>
<feature type="binding site" evidence="5">
    <location>
        <begin position="176"/>
        <end position="178"/>
    </location>
    <ligand>
        <name>phosphate</name>
        <dbReference type="ChEBI" id="CHEBI:43474"/>
    </ligand>
</feature>
<feature type="binding site" evidence="5">
    <location>
        <begin position="41"/>
        <end position="43"/>
    </location>
    <ligand>
        <name>phosphate</name>
        <dbReference type="ChEBI" id="CHEBI:43474"/>
    </ligand>
</feature>
<dbReference type="Proteomes" id="UP001515100">
    <property type="component" value="Unassembled WGS sequence"/>
</dbReference>
<sequence>MLALALGLSACGAGNEDSSSDSSGSGDSGSKISGTLNGAGSSAQEAAVAAWKKQFQTANPDATVNYDPVGSGGGREQFIAGGVQFAGSDAYLTDEELASAKEKCGSDIVEVPTYVSPIAVVYNLDGVDDLNLSAKTIGEIFEGKITKWDDAAIKADNPDADLPDSNITAVHRSDDSGTTKNFTDYLDKASEGGWSGGVVETWPLKGGEAAEGTSGVISAVQGGNGTIGYADESQAGELGKANVKVGDDFVAPTPEAAAKVLDTAKPVEGRDATDIAVDIDRTTTESGVYPIVLASYQIACQTQKDAATADLVKGWLTYVTSTEGQSAAAETAGSAPLSGDFASKVQAAVETIKAS</sequence>
<dbReference type="EMBL" id="SDPP02000001">
    <property type="protein sequence ID" value="KAA1380874.1"/>
    <property type="molecule type" value="Genomic_DNA"/>
</dbReference>
<dbReference type="Pfam" id="PF12849">
    <property type="entry name" value="PBP_like_2"/>
    <property type="match status" value="1"/>
</dbReference>
<dbReference type="PANTHER" id="PTHR42996:SF1">
    <property type="entry name" value="PHOSPHATE-BINDING PROTEIN PSTS"/>
    <property type="match status" value="1"/>
</dbReference>